<keyword evidence="2 3" id="KW-0195">Cyclin</keyword>
<feature type="compositionally biased region" description="Polar residues" evidence="4">
    <location>
        <begin position="1247"/>
        <end position="1261"/>
    </location>
</feature>
<organism evidence="6 7">
    <name type="scientific">Taenia crassiceps</name>
    <dbReference type="NCBI Taxonomy" id="6207"/>
    <lineage>
        <taxon>Eukaryota</taxon>
        <taxon>Metazoa</taxon>
        <taxon>Spiralia</taxon>
        <taxon>Lophotrochozoa</taxon>
        <taxon>Platyhelminthes</taxon>
        <taxon>Cestoda</taxon>
        <taxon>Eucestoda</taxon>
        <taxon>Cyclophyllidea</taxon>
        <taxon>Taeniidae</taxon>
        <taxon>Taenia</taxon>
    </lineage>
</organism>
<proteinExistence type="inferred from homology"/>
<dbReference type="EMBL" id="JAKROA010000008">
    <property type="protein sequence ID" value="KAL5105339.1"/>
    <property type="molecule type" value="Genomic_DNA"/>
</dbReference>
<evidence type="ECO:0000313" key="7">
    <source>
        <dbReference type="Proteomes" id="UP001651158"/>
    </source>
</evidence>
<evidence type="ECO:0000256" key="2">
    <source>
        <dbReference type="ARBA" id="ARBA00023127"/>
    </source>
</evidence>
<dbReference type="Pfam" id="PF16899">
    <property type="entry name" value="Cyclin_C_2"/>
    <property type="match status" value="1"/>
</dbReference>
<dbReference type="SUPFAM" id="SSF47954">
    <property type="entry name" value="Cyclin-like"/>
    <property type="match status" value="2"/>
</dbReference>
<comment type="similarity">
    <text evidence="1">Belongs to the cyclin family. Cyclin C subfamily.</text>
</comment>
<evidence type="ECO:0000256" key="4">
    <source>
        <dbReference type="SAM" id="MobiDB-lite"/>
    </source>
</evidence>
<evidence type="ECO:0000313" key="6">
    <source>
        <dbReference type="EMBL" id="KAL5105339.1"/>
    </source>
</evidence>
<dbReference type="Proteomes" id="UP001651158">
    <property type="component" value="Unassembled WGS sequence"/>
</dbReference>
<dbReference type="CDD" id="cd20513">
    <property type="entry name" value="CYCLIN_CCNC_rpt1"/>
    <property type="match status" value="1"/>
</dbReference>
<name>A0ABR4Q778_9CEST</name>
<keyword evidence="7" id="KW-1185">Reference proteome</keyword>
<dbReference type="Gene3D" id="1.10.472.10">
    <property type="entry name" value="Cyclin-like"/>
    <property type="match status" value="2"/>
</dbReference>
<evidence type="ECO:0000256" key="1">
    <source>
        <dbReference type="ARBA" id="ARBA00008638"/>
    </source>
</evidence>
<feature type="compositionally biased region" description="Basic and acidic residues" evidence="4">
    <location>
        <begin position="694"/>
        <end position="704"/>
    </location>
</feature>
<evidence type="ECO:0000259" key="5">
    <source>
        <dbReference type="SMART" id="SM00385"/>
    </source>
</evidence>
<dbReference type="InterPro" id="IPR043198">
    <property type="entry name" value="Cyclin/Ssn8"/>
</dbReference>
<dbReference type="InterPro" id="IPR006671">
    <property type="entry name" value="Cyclin_N"/>
</dbReference>
<feature type="region of interest" description="Disordered" evidence="4">
    <location>
        <begin position="1011"/>
        <end position="1058"/>
    </location>
</feature>
<dbReference type="CDD" id="cd20514">
    <property type="entry name" value="CYCLIN_CCNC_rpt2"/>
    <property type="match status" value="1"/>
</dbReference>
<dbReference type="InterPro" id="IPR031658">
    <property type="entry name" value="Cyclin_C_2"/>
</dbReference>
<feature type="domain" description="Cyclin-like" evidence="5">
    <location>
        <begin position="118"/>
        <end position="229"/>
    </location>
</feature>
<feature type="domain" description="Cyclin-like" evidence="5">
    <location>
        <begin position="17"/>
        <end position="105"/>
    </location>
</feature>
<gene>
    <name evidence="6" type="ORF">TcWFU_000581</name>
</gene>
<accession>A0ABR4Q778</accession>
<protein>
    <submittedName>
        <fullName evidence="6">Cyclin-C</fullName>
    </submittedName>
</protein>
<dbReference type="PANTHER" id="PTHR10026">
    <property type="entry name" value="CYCLIN"/>
    <property type="match status" value="1"/>
</dbReference>
<dbReference type="Pfam" id="PF00134">
    <property type="entry name" value="Cyclin_N"/>
    <property type="match status" value="1"/>
</dbReference>
<reference evidence="6 7" key="1">
    <citation type="journal article" date="2022" name="Front. Cell. Infect. Microbiol.">
        <title>The Genomes of Two Strains of Taenia crassiceps the Animal Model for the Study of Human Cysticercosis.</title>
        <authorList>
            <person name="Bobes R.J."/>
            <person name="Estrada K."/>
            <person name="Rios-Valencia D.G."/>
            <person name="Calderon-Gallegos A."/>
            <person name="de la Torre P."/>
            <person name="Carrero J.C."/>
            <person name="Sanchez-Flores A."/>
            <person name="Laclette J.P."/>
        </authorList>
    </citation>
    <scope>NUCLEOTIDE SEQUENCE [LARGE SCALE GENOMIC DNA]</scope>
    <source>
        <strain evidence="6">WFUcys</strain>
    </source>
</reference>
<feature type="region of interest" description="Disordered" evidence="4">
    <location>
        <begin position="1247"/>
        <end position="1279"/>
    </location>
</feature>
<evidence type="ECO:0000256" key="3">
    <source>
        <dbReference type="RuleBase" id="RU000383"/>
    </source>
</evidence>
<sequence length="1413" mass="156179">MLGSEEEYQKIMVFFIDVIQAFGKSVEVRQQVIATASVYFRRFYGRTSLKSIDPWLMAPSCLFLASKVEEYGVIQPKSLIAACCKEYAYPYRTHDVFECEFILMEAMDCSLVVFHPYRPLIQFCDELRPQLLDMADELLSRAWSIANDSLRTDLCLHYPPYLIALGCVQMALVSLARNPPASSGNLHDHHSLYFSTQSSVNPLVVAEQWFSELNIDAEKVLEIVRHLLALYDLLDRIDLENEMPVLLMQKMPHPVIQQPPQQQAQGQPGASRVIDGGNKWANLFQPIIWLHLPILRRMLLVYLPYDSEASTRAKRDVVLPIDQVLANQVERSSSIILKQPRGSAIYGFAGRKNGKWDEMRNAVNIDINVAPFLICTPQESINLSVRMYEKPTDPPTTLMITLVPQDGGTFRVLRQKKQIFNEQITRPWYNLEQKVSCRSACLVPHLAVAQCMAKNNTKNTVPLCLQLNLVSTSQKSRLEGSDPVVAGGRILCLPAFGFPFDGGKFAKSDLMLLQQQSNSSARCTSSQSQNCESSDGHNLINRTSQTRRVDTCKPHMSRNSKYCMHGRCLPPTQHASIYLSQGSKGGPLPNPKSVHDIHTTAMRTVPVSRVLSTENSVGRVHENRTDVDVVDEIKVDGESSSGQCGGSQQSYVSQAGSNTDDLSLQVFLDADYGSGTIPVIISKKSNVHTSVASHEPRESRDKLAPSESYEPMGSRLLEKRDCSGLNRSENSVKKTLKGAPIISVFKGNSNGASAKSSQGSDFHLANARTHWSKPIERTSSSYTLGSSQHFLPSMQLKRLPTELIGEVAQELVDSVVDTAFKKIDAENSHLRSTYFESTADTNTERRNAKTMRFILDRGTNKKPIKFNLTLCLVDDANQKHCFSPVSPRDYHVLRSGTTHLTPTEDLRGMLKSLKSFASENTEDVAEVLVDDALYSAVDLISIEPSRLTEMRSAEVQETPVDAKIRSLVASINGEEKPISMDKSGAYNLSIDKEMLNGLMTLQLGFSVLSDSDEKKSDTSQHTQSPHLVTPECSVKSEHSSDSSYGCRTAKDGTSHSQAVERPGILIQLRENPSTSMKAAQKMKDACTAAKSFIRKECEMAELCKSLCQEQRPCVFPYNAMEKISTHYSECCSFVSSVGLEDIARNANFSGQSKKDSSGSVLEGPNFSFTMSGFNGQPQEERRTGLLQVQHPSIVTLAPSVSGFDASLKLSERYDGSDFVEANSRDPRGSVEGPITRLEKSLKANVPSTCKCSQSSPEFESTSESKVDGGRTGTSPDGGVPAVSMPSCLKFVQTDMTLPVNEEVASCYQMENDEVCLCGNRETTDGGNVSVLEKNPYSSSLQSAKVFEKKSSEETFSIRLNIRLPKGCGKVVSRASADPKTFVKLSEQGIPLTYSNVSNSIEIVAKRPLTVWQL</sequence>
<dbReference type="InterPro" id="IPR013763">
    <property type="entry name" value="Cyclin-like_dom"/>
</dbReference>
<dbReference type="InterPro" id="IPR036915">
    <property type="entry name" value="Cyclin-like_sf"/>
</dbReference>
<feature type="region of interest" description="Disordered" evidence="4">
    <location>
        <begin position="686"/>
        <end position="712"/>
    </location>
</feature>
<comment type="caution">
    <text evidence="6">The sequence shown here is derived from an EMBL/GenBank/DDBJ whole genome shotgun (WGS) entry which is preliminary data.</text>
</comment>
<dbReference type="SMART" id="SM00385">
    <property type="entry name" value="CYCLIN"/>
    <property type="match status" value="2"/>
</dbReference>